<reference evidence="1" key="1">
    <citation type="submission" date="2016-12" db="EMBL/GenBank/DDBJ databases">
        <title>Analysis of the Molecular Diversity Among Cronobacter Species Isolated from Filth Flies Using a Pan Genomic DNA Microarray.</title>
        <authorList>
            <person name="Pava-Ripoll M."/>
            <person name="Tall B."/>
            <person name="Farber J."/>
            <person name="Fanning S."/>
            <person name="Lehner A."/>
            <person name="Stephan R."/>
            <person name="Pagotto F."/>
            <person name="Iverson C."/>
            <person name="Ziobro G."/>
            <person name="Miller A."/>
            <person name="Pearson R."/>
            <person name="Yan Q."/>
            <person name="Kim M."/>
            <person name="Jeong S."/>
            <person name="Park J."/>
            <person name="Jun S."/>
            <person name="Choi H."/>
            <person name="Chung T."/>
            <person name="Yoo Y."/>
            <person name="Park E."/>
            <person name="Hwang S."/>
            <person name="Lee B."/>
            <person name="Sathyamoorthy V."/>
            <person name="Carter L."/>
            <person name="Mammel M."/>
            <person name="Jackson S."/>
            <person name="Kothary M."/>
            <person name="Patel I."/>
            <person name="Grim C."/>
            <person name="Gopinath G."/>
            <person name="Gangiredla J."/>
            <person name="Chase H."/>
        </authorList>
    </citation>
    <scope>NUCLEOTIDE SEQUENCE [LARGE SCALE GENOMIC DNA]</scope>
    <source>
        <strain evidence="1">MOD1-Sh41s</strain>
    </source>
</reference>
<gene>
    <name evidence="1" type="ORF">BS411_09145</name>
</gene>
<dbReference type="OrthoDB" id="6562782at2"/>
<dbReference type="AlphaFoldDB" id="A0A2T7B5X3"/>
<organism evidence="1">
    <name type="scientific">Cronobacter turicensis</name>
    <dbReference type="NCBI Taxonomy" id="413502"/>
    <lineage>
        <taxon>Bacteria</taxon>
        <taxon>Pseudomonadati</taxon>
        <taxon>Pseudomonadota</taxon>
        <taxon>Gammaproteobacteria</taxon>
        <taxon>Enterobacterales</taxon>
        <taxon>Enterobacteriaceae</taxon>
        <taxon>Cronobacter</taxon>
    </lineage>
</organism>
<sequence length="66" mass="7235">MTRPASLCSVRAPGWEVRFTNASGNHIHPTAGCLPGGTKITVFFVTFRYNSPSHLCRHPSGKVFYA</sequence>
<proteinExistence type="predicted"/>
<dbReference type="EMBL" id="MSAG01000014">
    <property type="protein sequence ID" value="PUX22821.1"/>
    <property type="molecule type" value="Genomic_DNA"/>
</dbReference>
<comment type="caution">
    <text evidence="1">The sequence shown here is derived from an EMBL/GenBank/DDBJ whole genome shotgun (WGS) entry which is preliminary data.</text>
</comment>
<protein>
    <submittedName>
        <fullName evidence="1">Uncharacterized protein</fullName>
    </submittedName>
</protein>
<accession>A0A2T7B5X3</accession>
<name>A0A2T7B5X3_9ENTR</name>
<evidence type="ECO:0000313" key="1">
    <source>
        <dbReference type="EMBL" id="PUX22821.1"/>
    </source>
</evidence>